<gene>
    <name evidence="1" type="ORF">K505DRAFT_377801</name>
</gene>
<name>A0A6A6X1G2_9PLEO</name>
<accession>A0A6A6X1G2</accession>
<protein>
    <submittedName>
        <fullName evidence="1">Uncharacterized protein</fullName>
    </submittedName>
</protein>
<sequence>MASALNLEEHIQNYGGQLLSNLAGPPIIPPLSAVDPPRDLIFASVFPGSPSCFPTNSPCTLPTFSDPGNECHFRDVELRPFTDHYGCHPFPNHNASAPSFVQCGKMVLQGTEEKWEWLLYDNLDCEGEPFQQFVPPFDTVKCFELERPAASVWTRPKFNADISGGAK</sequence>
<organism evidence="1 2">
    <name type="scientific">Melanomma pulvis-pyrius CBS 109.77</name>
    <dbReference type="NCBI Taxonomy" id="1314802"/>
    <lineage>
        <taxon>Eukaryota</taxon>
        <taxon>Fungi</taxon>
        <taxon>Dikarya</taxon>
        <taxon>Ascomycota</taxon>
        <taxon>Pezizomycotina</taxon>
        <taxon>Dothideomycetes</taxon>
        <taxon>Pleosporomycetidae</taxon>
        <taxon>Pleosporales</taxon>
        <taxon>Melanommataceae</taxon>
        <taxon>Melanomma</taxon>
    </lineage>
</organism>
<dbReference type="OrthoDB" id="4672515at2759"/>
<reference evidence="1" key="1">
    <citation type="journal article" date="2020" name="Stud. Mycol.">
        <title>101 Dothideomycetes genomes: a test case for predicting lifestyles and emergence of pathogens.</title>
        <authorList>
            <person name="Haridas S."/>
            <person name="Albert R."/>
            <person name="Binder M."/>
            <person name="Bloem J."/>
            <person name="Labutti K."/>
            <person name="Salamov A."/>
            <person name="Andreopoulos B."/>
            <person name="Baker S."/>
            <person name="Barry K."/>
            <person name="Bills G."/>
            <person name="Bluhm B."/>
            <person name="Cannon C."/>
            <person name="Castanera R."/>
            <person name="Culley D."/>
            <person name="Daum C."/>
            <person name="Ezra D."/>
            <person name="Gonzalez J."/>
            <person name="Henrissat B."/>
            <person name="Kuo A."/>
            <person name="Liang C."/>
            <person name="Lipzen A."/>
            <person name="Lutzoni F."/>
            <person name="Magnuson J."/>
            <person name="Mondo S."/>
            <person name="Nolan M."/>
            <person name="Ohm R."/>
            <person name="Pangilinan J."/>
            <person name="Park H.-J."/>
            <person name="Ramirez L."/>
            <person name="Alfaro M."/>
            <person name="Sun H."/>
            <person name="Tritt A."/>
            <person name="Yoshinaga Y."/>
            <person name="Zwiers L.-H."/>
            <person name="Turgeon B."/>
            <person name="Goodwin S."/>
            <person name="Spatafora J."/>
            <person name="Crous P."/>
            <person name="Grigoriev I."/>
        </authorList>
    </citation>
    <scope>NUCLEOTIDE SEQUENCE</scope>
    <source>
        <strain evidence="1">CBS 109.77</strain>
    </source>
</reference>
<evidence type="ECO:0000313" key="1">
    <source>
        <dbReference type="EMBL" id="KAF2790038.1"/>
    </source>
</evidence>
<dbReference type="AlphaFoldDB" id="A0A6A6X1G2"/>
<dbReference type="EMBL" id="MU002097">
    <property type="protein sequence ID" value="KAF2790038.1"/>
    <property type="molecule type" value="Genomic_DNA"/>
</dbReference>
<dbReference type="Proteomes" id="UP000799757">
    <property type="component" value="Unassembled WGS sequence"/>
</dbReference>
<keyword evidence="2" id="KW-1185">Reference proteome</keyword>
<evidence type="ECO:0000313" key="2">
    <source>
        <dbReference type="Proteomes" id="UP000799757"/>
    </source>
</evidence>
<proteinExistence type="predicted"/>